<proteinExistence type="predicted"/>
<gene>
    <name evidence="1" type="ORF">SAMN05216249_1014</name>
</gene>
<sequence length="201" mass="23055">MNESELYKELGILTKDKSKWAENIQYVSSLLNHESAKIQAKALWLLGEMGLEYPDSIQDAVPMVASFCDSENALLRERAVNALGRIGRGNYNLIEPYWSDLFRFASDDEPKVRLSFIWASENVATNTPDIYENHMSVFESLLHDIDDKVRMESPEIFRVLGKRRPEFVIPYIEQLQKMAETDSNRVVRIHSLGAIKVTTSK</sequence>
<dbReference type="EMBL" id="FOJY01000001">
    <property type="protein sequence ID" value="SFA68683.1"/>
    <property type="molecule type" value="Genomic_DNA"/>
</dbReference>
<dbReference type="OrthoDB" id="5244891at2"/>
<keyword evidence="2" id="KW-1185">Reference proteome</keyword>
<evidence type="ECO:0000313" key="2">
    <source>
        <dbReference type="Proteomes" id="UP000198838"/>
    </source>
</evidence>
<dbReference type="RefSeq" id="WP_092869735.1">
    <property type="nucleotide sequence ID" value="NZ_FOJY01000001.1"/>
</dbReference>
<dbReference type="SUPFAM" id="SSF48371">
    <property type="entry name" value="ARM repeat"/>
    <property type="match status" value="1"/>
</dbReference>
<dbReference type="Gene3D" id="1.25.10.10">
    <property type="entry name" value="Leucine-rich Repeat Variant"/>
    <property type="match status" value="2"/>
</dbReference>
<dbReference type="STRING" id="1120918.SAMN05216249_1014"/>
<accession>A0A1I0UXT4</accession>
<reference evidence="1 2" key="1">
    <citation type="submission" date="2016-10" db="EMBL/GenBank/DDBJ databases">
        <authorList>
            <person name="de Groot N.N."/>
        </authorList>
    </citation>
    <scope>NUCLEOTIDE SEQUENCE [LARGE SCALE GENOMIC DNA]</scope>
    <source>
        <strain evidence="1 2">DSM 5522</strain>
    </source>
</reference>
<organism evidence="1 2">
    <name type="scientific">Acetitomaculum ruminis DSM 5522</name>
    <dbReference type="NCBI Taxonomy" id="1120918"/>
    <lineage>
        <taxon>Bacteria</taxon>
        <taxon>Bacillati</taxon>
        <taxon>Bacillota</taxon>
        <taxon>Clostridia</taxon>
        <taxon>Lachnospirales</taxon>
        <taxon>Lachnospiraceae</taxon>
        <taxon>Acetitomaculum</taxon>
    </lineage>
</organism>
<dbReference type="Pfam" id="PF20168">
    <property type="entry name" value="PDS5"/>
    <property type="match status" value="1"/>
</dbReference>
<name>A0A1I0UXT4_9FIRM</name>
<protein>
    <submittedName>
        <fullName evidence="1">HEAT repeat-containing protein</fullName>
    </submittedName>
</protein>
<dbReference type="InterPro" id="IPR011989">
    <property type="entry name" value="ARM-like"/>
</dbReference>
<evidence type="ECO:0000313" key="1">
    <source>
        <dbReference type="EMBL" id="SFA68683.1"/>
    </source>
</evidence>
<dbReference type="AlphaFoldDB" id="A0A1I0UXT4"/>
<dbReference type="Proteomes" id="UP000198838">
    <property type="component" value="Unassembled WGS sequence"/>
</dbReference>
<dbReference type="InterPro" id="IPR016024">
    <property type="entry name" value="ARM-type_fold"/>
</dbReference>